<proteinExistence type="predicted"/>
<dbReference type="Proteomes" id="UP000008820">
    <property type="component" value="Chromosome 2"/>
</dbReference>
<dbReference type="AlphaFoldDB" id="A0A1S4FE87"/>
<dbReference type="InterPro" id="IPR015897">
    <property type="entry name" value="CHK_kinase-like"/>
</dbReference>
<evidence type="ECO:0000313" key="3">
    <source>
        <dbReference type="Proteomes" id="UP000008820"/>
    </source>
</evidence>
<dbReference type="InterPro" id="IPR004119">
    <property type="entry name" value="EcKL"/>
</dbReference>
<accession>A0A1S4FE87</accession>
<dbReference type="InterPro" id="IPR011009">
    <property type="entry name" value="Kinase-like_dom_sf"/>
</dbReference>
<dbReference type="PANTHER" id="PTHR11012">
    <property type="entry name" value="PROTEIN KINASE-LIKE DOMAIN-CONTAINING"/>
    <property type="match status" value="1"/>
</dbReference>
<evidence type="ECO:0000259" key="1">
    <source>
        <dbReference type="SMART" id="SM00587"/>
    </source>
</evidence>
<dbReference type="OrthoDB" id="6334212at2759"/>
<gene>
    <name evidence="2" type="primary">5568174</name>
</gene>
<reference evidence="2" key="2">
    <citation type="submission" date="2020-05" db="UniProtKB">
        <authorList>
            <consortium name="EnsemblMetazoa"/>
        </authorList>
    </citation>
    <scope>IDENTIFICATION</scope>
    <source>
        <strain evidence="2">LVP_AGWG</strain>
    </source>
</reference>
<name>A0A1S4FE87_AEDAE</name>
<reference evidence="2 3" key="1">
    <citation type="submission" date="2017-06" db="EMBL/GenBank/DDBJ databases">
        <title>Aedes aegypti genome working group (AGWG) sequencing and assembly.</title>
        <authorList>
            <consortium name="Aedes aegypti Genome Working Group (AGWG)"/>
            <person name="Matthews B.J."/>
        </authorList>
    </citation>
    <scope>NUCLEOTIDE SEQUENCE [LARGE SCALE GENOMIC DNA]</scope>
    <source>
        <strain evidence="2 3">LVP_AGWG</strain>
    </source>
</reference>
<keyword evidence="3" id="KW-1185">Reference proteome</keyword>
<dbReference type="SMART" id="SM00587">
    <property type="entry name" value="CHK"/>
    <property type="match status" value="1"/>
</dbReference>
<evidence type="ECO:0000313" key="2">
    <source>
        <dbReference type="EnsemblMetazoa" id="AAEL006630-PA"/>
    </source>
</evidence>
<dbReference type="Pfam" id="PF02958">
    <property type="entry name" value="EcKL"/>
    <property type="match status" value="1"/>
</dbReference>
<sequence>MVNLADLITADDCREVVRSSLGEGFRVNNYRLEKVKGQPGFLGEYAHLIVTTVQLETEQTQEHSYFVKCLPFTDPKQREIVQEIGIFTKEAVCYRELFSKFEQSPEKVLKWRPDCWLARDDLMVMEDLVDAGFRAMPFQRPFGREHLTLIFERMAQMHACSLDLEYNQMKGKKLGERFGEMLYETTFMRKNPWFEAGLEGILRVALDGSRYSQNSEYRSIIQSQLMDKMDRIYELSEPSGRFQSVIVHKDLWYNNLMFRFDQTQTGEVLYEKPLDCVLFDFQISRYQAPAIDFLCAIYLLTCRSHRDESYDFYVKYYYEQLQQKLSKLHLQAETVLPWEQWLGSLEHYKLFGLVWSGVLHAYVNLPEGYIAQLHESDPKAYHEFGLVSRDAVLMKFFRSDVYYRERLLDSVDETLEYLFGFK</sequence>
<dbReference type="SUPFAM" id="SSF56112">
    <property type="entry name" value="Protein kinase-like (PK-like)"/>
    <property type="match status" value="1"/>
</dbReference>
<organism evidence="2 3">
    <name type="scientific">Aedes aegypti</name>
    <name type="common">Yellowfever mosquito</name>
    <name type="synonym">Culex aegypti</name>
    <dbReference type="NCBI Taxonomy" id="7159"/>
    <lineage>
        <taxon>Eukaryota</taxon>
        <taxon>Metazoa</taxon>
        <taxon>Ecdysozoa</taxon>
        <taxon>Arthropoda</taxon>
        <taxon>Hexapoda</taxon>
        <taxon>Insecta</taxon>
        <taxon>Pterygota</taxon>
        <taxon>Neoptera</taxon>
        <taxon>Endopterygota</taxon>
        <taxon>Diptera</taxon>
        <taxon>Nematocera</taxon>
        <taxon>Culicoidea</taxon>
        <taxon>Culicidae</taxon>
        <taxon>Culicinae</taxon>
        <taxon>Aedini</taxon>
        <taxon>Aedes</taxon>
        <taxon>Stegomyia</taxon>
    </lineage>
</organism>
<dbReference type="PANTHER" id="PTHR11012:SF59">
    <property type="entry name" value="CHK KINASE-LIKE DOMAIN-CONTAINING PROTEIN-RELATED"/>
    <property type="match status" value="1"/>
</dbReference>
<dbReference type="VEuPathDB" id="VectorBase:AAEL006630"/>
<dbReference type="Gene3D" id="3.90.1200.10">
    <property type="match status" value="1"/>
</dbReference>
<dbReference type="InParanoid" id="A0A1S4FE87"/>
<feature type="domain" description="CHK kinase-like" evidence="1">
    <location>
        <begin position="123"/>
        <end position="327"/>
    </location>
</feature>
<dbReference type="EnsemblMetazoa" id="AAEL006630-RA">
    <property type="protein sequence ID" value="AAEL006630-PA"/>
    <property type="gene ID" value="AAEL006630"/>
</dbReference>
<protein>
    <submittedName>
        <fullName evidence="2">CHK domain-containing protein</fullName>
    </submittedName>
</protein>